<dbReference type="GO" id="GO:0008757">
    <property type="term" value="F:S-adenosylmethionine-dependent methyltransferase activity"/>
    <property type="evidence" value="ECO:0007669"/>
    <property type="project" value="InterPro"/>
</dbReference>
<sequence length="183" mass="20618">MYRLNIGCGEYLLEGFENCDENPAMPASIHYHAPPIPREDGSVDEIWACHVLEHMDYHEGGEFLAECYRVLVSGGGIGVVVPDTREIMRRYLSGAPDCVEFPLGQWNPISNLDEVCALFLYSTRQESPHRWSYDRDTLARAMATAGFRGFKEIDRYRDPRLGSPVWYQCGIQGVKPGEGGVTQ</sequence>
<dbReference type="GO" id="GO:0032259">
    <property type="term" value="P:methylation"/>
    <property type="evidence" value="ECO:0007669"/>
    <property type="project" value="UniProtKB-KW"/>
</dbReference>
<accession>A0A6M3KQL9</accession>
<dbReference type="InterPro" id="IPR029063">
    <property type="entry name" value="SAM-dependent_MTases_sf"/>
</dbReference>
<gene>
    <name evidence="3" type="ORF">MM415A00199_0006</name>
    <name evidence="2" type="ORF">MM415B00346_0039</name>
</gene>
<dbReference type="Pfam" id="PF08241">
    <property type="entry name" value="Methyltransf_11"/>
    <property type="match status" value="1"/>
</dbReference>
<reference evidence="3" key="1">
    <citation type="submission" date="2020-03" db="EMBL/GenBank/DDBJ databases">
        <title>The deep terrestrial virosphere.</title>
        <authorList>
            <person name="Holmfeldt K."/>
            <person name="Nilsson E."/>
            <person name="Simone D."/>
            <person name="Lopez-Fernandez M."/>
            <person name="Wu X."/>
            <person name="de Brujin I."/>
            <person name="Lundin D."/>
            <person name="Andersson A."/>
            <person name="Bertilsson S."/>
            <person name="Dopson M."/>
        </authorList>
    </citation>
    <scope>NUCLEOTIDE SEQUENCE</scope>
    <source>
        <strain evidence="3">MM415A00199</strain>
        <strain evidence="2">MM415B00346</strain>
    </source>
</reference>
<proteinExistence type="predicted"/>
<dbReference type="AlphaFoldDB" id="A0A6M3KQL9"/>
<feature type="domain" description="Methyltransferase type 11" evidence="1">
    <location>
        <begin position="33"/>
        <end position="75"/>
    </location>
</feature>
<dbReference type="SUPFAM" id="SSF53335">
    <property type="entry name" value="S-adenosyl-L-methionine-dependent methyltransferases"/>
    <property type="match status" value="1"/>
</dbReference>
<organism evidence="3">
    <name type="scientific">viral metagenome</name>
    <dbReference type="NCBI Taxonomy" id="1070528"/>
    <lineage>
        <taxon>unclassified sequences</taxon>
        <taxon>metagenomes</taxon>
        <taxon>organismal metagenomes</taxon>
    </lineage>
</organism>
<evidence type="ECO:0000313" key="3">
    <source>
        <dbReference type="EMBL" id="QJA84349.1"/>
    </source>
</evidence>
<name>A0A6M3KQL9_9ZZZZ</name>
<dbReference type="InterPro" id="IPR013216">
    <property type="entry name" value="Methyltransf_11"/>
</dbReference>
<evidence type="ECO:0000259" key="1">
    <source>
        <dbReference type="Pfam" id="PF08241"/>
    </source>
</evidence>
<evidence type="ECO:0000313" key="2">
    <source>
        <dbReference type="EMBL" id="QJA66529.1"/>
    </source>
</evidence>
<dbReference type="Gene3D" id="3.40.50.150">
    <property type="entry name" value="Vaccinia Virus protein VP39"/>
    <property type="match status" value="1"/>
</dbReference>
<dbReference type="EMBL" id="MT141556">
    <property type="protein sequence ID" value="QJA66529.1"/>
    <property type="molecule type" value="Genomic_DNA"/>
</dbReference>
<keyword evidence="3" id="KW-0808">Transferase</keyword>
<dbReference type="EMBL" id="MT142528">
    <property type="protein sequence ID" value="QJA84349.1"/>
    <property type="molecule type" value="Genomic_DNA"/>
</dbReference>
<keyword evidence="3" id="KW-0489">Methyltransferase</keyword>
<protein>
    <submittedName>
        <fullName evidence="3">Putative methyltransferase</fullName>
    </submittedName>
</protein>